<dbReference type="PANTHER" id="PTHR46162:SF40">
    <property type="entry name" value="TRAF-LIKE FAMILY PROTEIN"/>
    <property type="match status" value="1"/>
</dbReference>
<dbReference type="CDD" id="cd00121">
    <property type="entry name" value="MATH"/>
    <property type="match status" value="1"/>
</dbReference>
<evidence type="ECO:0000313" key="2">
    <source>
        <dbReference type="EMBL" id="KAF3576206.1"/>
    </source>
</evidence>
<dbReference type="Pfam" id="PF22486">
    <property type="entry name" value="MATH_2"/>
    <property type="match status" value="1"/>
</dbReference>
<dbReference type="PROSITE" id="PS50144">
    <property type="entry name" value="MATH"/>
    <property type="match status" value="2"/>
</dbReference>
<comment type="caution">
    <text evidence="2">The sequence shown here is derived from an EMBL/GenBank/DDBJ whole genome shotgun (WGS) entry which is preliminary data.</text>
</comment>
<feature type="domain" description="MATH" evidence="1">
    <location>
        <begin position="153"/>
        <end position="193"/>
    </location>
</feature>
<evidence type="ECO:0000313" key="3">
    <source>
        <dbReference type="Proteomes" id="UP000266723"/>
    </source>
</evidence>
<dbReference type="Gene3D" id="2.60.210.10">
    <property type="entry name" value="Apoptosis, Tumor Necrosis Factor Receptor Associated Protein 2, Chain A"/>
    <property type="match status" value="1"/>
</dbReference>
<dbReference type="Proteomes" id="UP000266723">
    <property type="component" value="Unassembled WGS sequence"/>
</dbReference>
<organism evidence="2 3">
    <name type="scientific">Brassica cretica</name>
    <name type="common">Mustard</name>
    <dbReference type="NCBI Taxonomy" id="69181"/>
    <lineage>
        <taxon>Eukaryota</taxon>
        <taxon>Viridiplantae</taxon>
        <taxon>Streptophyta</taxon>
        <taxon>Embryophyta</taxon>
        <taxon>Tracheophyta</taxon>
        <taxon>Spermatophyta</taxon>
        <taxon>Magnoliopsida</taxon>
        <taxon>eudicotyledons</taxon>
        <taxon>Gunneridae</taxon>
        <taxon>Pentapetalae</taxon>
        <taxon>rosids</taxon>
        <taxon>malvids</taxon>
        <taxon>Brassicales</taxon>
        <taxon>Brassicaceae</taxon>
        <taxon>Brassiceae</taxon>
        <taxon>Brassica</taxon>
    </lineage>
</organism>
<protein>
    <recommendedName>
        <fullName evidence="1">MATH domain-containing protein</fullName>
    </recommendedName>
</protein>
<dbReference type="InterPro" id="IPR008974">
    <property type="entry name" value="TRAF-like"/>
</dbReference>
<accession>A0ABQ7DH11</accession>
<dbReference type="EMBL" id="QGKV02000649">
    <property type="protein sequence ID" value="KAF3576206.1"/>
    <property type="molecule type" value="Genomic_DNA"/>
</dbReference>
<proteinExistence type="predicted"/>
<dbReference type="PANTHER" id="PTHR46162">
    <property type="entry name" value="TRAF-LIKE FAMILY PROTEIN"/>
    <property type="match status" value="1"/>
</dbReference>
<feature type="domain" description="MATH" evidence="1">
    <location>
        <begin position="1"/>
        <end position="119"/>
    </location>
</feature>
<reference evidence="2 3" key="1">
    <citation type="journal article" date="2020" name="BMC Genomics">
        <title>Intraspecific diversification of the crop wild relative Brassica cretica Lam. using demographic model selection.</title>
        <authorList>
            <person name="Kioukis A."/>
            <person name="Michalopoulou V.A."/>
            <person name="Briers L."/>
            <person name="Pirintsos S."/>
            <person name="Studholme D.J."/>
            <person name="Pavlidis P."/>
            <person name="Sarris P.F."/>
        </authorList>
    </citation>
    <scope>NUCLEOTIDE SEQUENCE [LARGE SCALE GENOMIC DNA]</scope>
    <source>
        <strain evidence="3">cv. PFS-1207/04</strain>
    </source>
</reference>
<keyword evidence="3" id="KW-1185">Reference proteome</keyword>
<sequence length="193" mass="21874">MLVDGMSTLMTENAKNCESMNFHAFGLRWKFNIRLDLVKDYLSAYLTIADEKCTGSNWGVTCWFNLSVISQIGDLDICTASVFSFDSNHVSWGVSSLISQEMLKQKFIVNDKAVFCAEITGVIPLFLNVIINTFSPTMGTAERVKLMKVPRNNSRFTWKITQFSSFSGESHSSYEFTCGPRRWYAQFYAPSIS</sequence>
<name>A0ABQ7DH11_BRACR</name>
<dbReference type="SUPFAM" id="SSF49599">
    <property type="entry name" value="TRAF domain-like"/>
    <property type="match status" value="2"/>
</dbReference>
<evidence type="ECO:0000259" key="1">
    <source>
        <dbReference type="PROSITE" id="PS50144"/>
    </source>
</evidence>
<dbReference type="InterPro" id="IPR002083">
    <property type="entry name" value="MATH/TRAF_dom"/>
</dbReference>
<feature type="non-terminal residue" evidence="2">
    <location>
        <position position="193"/>
    </location>
</feature>
<gene>
    <name evidence="2" type="ORF">DY000_02029778</name>
</gene>